<dbReference type="GO" id="GO:0001222">
    <property type="term" value="F:transcription corepressor binding"/>
    <property type="evidence" value="ECO:0007669"/>
    <property type="project" value="TreeGrafter"/>
</dbReference>
<dbReference type="InterPro" id="IPR013655">
    <property type="entry name" value="PAS_fold_3"/>
</dbReference>
<dbReference type="PANTHER" id="PTHR11269">
    <property type="entry name" value="PERIOD CIRCADIAN PROTEIN"/>
    <property type="match status" value="1"/>
</dbReference>
<keyword evidence="4" id="KW-0677">Repeat</keyword>
<keyword evidence="8" id="KW-0804">Transcription</keyword>
<dbReference type="GO" id="GO:0005634">
    <property type="term" value="C:nucleus"/>
    <property type="evidence" value="ECO:0007669"/>
    <property type="project" value="UniProtKB-SubCell"/>
</dbReference>
<dbReference type="InterPro" id="IPR035965">
    <property type="entry name" value="PAS-like_dom_sf"/>
</dbReference>
<evidence type="ECO:0000259" key="11">
    <source>
        <dbReference type="PROSITE" id="PS50112"/>
    </source>
</evidence>
<evidence type="ECO:0000256" key="5">
    <source>
        <dbReference type="ARBA" id="ARBA00022843"/>
    </source>
</evidence>
<dbReference type="GO" id="GO:0000976">
    <property type="term" value="F:transcription cis-regulatory region binding"/>
    <property type="evidence" value="ECO:0007669"/>
    <property type="project" value="TreeGrafter"/>
</dbReference>
<dbReference type="PROSITE" id="PS50112">
    <property type="entry name" value="PAS"/>
    <property type="match status" value="1"/>
</dbReference>
<dbReference type="InterPro" id="IPR050760">
    <property type="entry name" value="Period_circadian_regulator"/>
</dbReference>
<dbReference type="GO" id="GO:0000122">
    <property type="term" value="P:negative regulation of transcription by RNA polymerase II"/>
    <property type="evidence" value="ECO:0007669"/>
    <property type="project" value="TreeGrafter"/>
</dbReference>
<keyword evidence="9" id="KW-0539">Nucleus</keyword>
<dbReference type="Gene3D" id="3.30.450.20">
    <property type="entry name" value="PAS domain"/>
    <property type="match status" value="2"/>
</dbReference>
<feature type="compositionally biased region" description="Low complexity" evidence="10">
    <location>
        <begin position="410"/>
        <end position="433"/>
    </location>
</feature>
<dbReference type="SMART" id="SM00091">
    <property type="entry name" value="PAS"/>
    <property type="match status" value="2"/>
</dbReference>
<dbReference type="Pfam" id="PF21353">
    <property type="entry name" value="Per3-like_PAS-A"/>
    <property type="match status" value="1"/>
</dbReference>
<evidence type="ECO:0000256" key="2">
    <source>
        <dbReference type="ARBA" id="ARBA00004496"/>
    </source>
</evidence>
<reference evidence="12" key="1">
    <citation type="submission" date="2025-08" db="UniProtKB">
        <authorList>
            <consortium name="Ensembl"/>
        </authorList>
    </citation>
    <scope>IDENTIFICATION</scope>
</reference>
<dbReference type="Pfam" id="PF08447">
    <property type="entry name" value="PAS_3"/>
    <property type="match status" value="1"/>
</dbReference>
<keyword evidence="13" id="KW-1185">Reference proteome</keyword>
<dbReference type="InterPro" id="IPR057310">
    <property type="entry name" value="PER1-3_bHLH"/>
</dbReference>
<dbReference type="Proteomes" id="UP000694385">
    <property type="component" value="Unassembled WGS sequence"/>
</dbReference>
<keyword evidence="7" id="KW-0090">Biological rhythms</keyword>
<feature type="region of interest" description="Disordered" evidence="10">
    <location>
        <begin position="410"/>
        <end position="440"/>
    </location>
</feature>
<evidence type="ECO:0000256" key="7">
    <source>
        <dbReference type="ARBA" id="ARBA00023108"/>
    </source>
</evidence>
<evidence type="ECO:0000256" key="8">
    <source>
        <dbReference type="ARBA" id="ARBA00023163"/>
    </source>
</evidence>
<evidence type="ECO:0000256" key="6">
    <source>
        <dbReference type="ARBA" id="ARBA00023015"/>
    </source>
</evidence>
<keyword evidence="5" id="KW-0832">Ubl conjugation</keyword>
<accession>A0A8C5KNL4</accession>
<dbReference type="InterPro" id="IPR048814">
    <property type="entry name" value="Per1-3_PAS-A"/>
</dbReference>
<dbReference type="GO" id="GO:0043153">
    <property type="term" value="P:entrainment of circadian clock by photoperiod"/>
    <property type="evidence" value="ECO:0007669"/>
    <property type="project" value="TreeGrafter"/>
</dbReference>
<dbReference type="Ensembl" id="ENSJJAT00000019179.1">
    <property type="protein sequence ID" value="ENSJJAP00000012695.1"/>
    <property type="gene ID" value="ENSJJAG00000015643.1"/>
</dbReference>
<evidence type="ECO:0000256" key="4">
    <source>
        <dbReference type="ARBA" id="ARBA00022737"/>
    </source>
</evidence>
<organism evidence="12 13">
    <name type="scientific">Jaculus jaculus</name>
    <name type="common">Lesser Egyptian jerboa</name>
    <dbReference type="NCBI Taxonomy" id="51337"/>
    <lineage>
        <taxon>Eukaryota</taxon>
        <taxon>Metazoa</taxon>
        <taxon>Chordata</taxon>
        <taxon>Craniata</taxon>
        <taxon>Vertebrata</taxon>
        <taxon>Euteleostomi</taxon>
        <taxon>Mammalia</taxon>
        <taxon>Eutheria</taxon>
        <taxon>Euarchontoglires</taxon>
        <taxon>Glires</taxon>
        <taxon>Rodentia</taxon>
        <taxon>Myomorpha</taxon>
        <taxon>Dipodoidea</taxon>
        <taxon>Dipodidae</taxon>
        <taxon>Dipodinae</taxon>
        <taxon>Jaculus</taxon>
    </lineage>
</organism>
<dbReference type="OMA" id="CAPVKSF"/>
<feature type="region of interest" description="Disordered" evidence="10">
    <location>
        <begin position="1"/>
        <end position="20"/>
    </location>
</feature>
<comment type="subcellular location">
    <subcellularLocation>
        <location evidence="2">Cytoplasm</location>
    </subcellularLocation>
    <subcellularLocation>
        <location evidence="1">Nucleus</location>
    </subcellularLocation>
</comment>
<reference evidence="12" key="2">
    <citation type="submission" date="2025-09" db="UniProtKB">
        <authorList>
            <consortium name="Ensembl"/>
        </authorList>
    </citation>
    <scope>IDENTIFICATION</scope>
</reference>
<name>A0A8C5KNL4_JACJA</name>
<evidence type="ECO:0000256" key="9">
    <source>
        <dbReference type="ARBA" id="ARBA00023242"/>
    </source>
</evidence>
<dbReference type="GO" id="GO:0005737">
    <property type="term" value="C:cytoplasm"/>
    <property type="evidence" value="ECO:0007669"/>
    <property type="project" value="UniProtKB-SubCell"/>
</dbReference>
<dbReference type="FunFam" id="3.30.450.20:FF:000004">
    <property type="entry name" value="Period circadian protein homolog 3"/>
    <property type="match status" value="1"/>
</dbReference>
<keyword evidence="3" id="KW-0963">Cytoplasm</keyword>
<dbReference type="AlphaFoldDB" id="A0A8C5KNL4"/>
<protein>
    <recommendedName>
        <fullName evidence="11">PAS domain-containing protein</fullName>
    </recommendedName>
</protein>
<dbReference type="Pfam" id="PF23170">
    <property type="entry name" value="bHLH_PER"/>
    <property type="match status" value="1"/>
</dbReference>
<sequence length="513" mass="57116">MDPCGDLGVPRGDGPQGLRGASVQLQGTYADSSHSEPDRNRVCEELIMVVQEMKKYFPAERHNKPSTLDALNYALGCVHSVQANSEFFQILSPNGAPQATVTAYSLEELASVASEHTSKNTDTFVAVFSFLSGRLVHISEQATLILNCKKDFLKSSHFVDLLAPQDVRVFYLHTARTQLPFWNNWTQRASQYDCAPVKSFFCRIRGGGDKEQKKYYSPFRILPYLIHVHSSGQPESEPCCLTLVEKIHSGYEAPRIPVDKRIFTTTHTPGCVFLEVDERAVPLLGYLPQDLIGTSILSYLHPEDRPLMVAIHQKVLKYAGHPPFEHSPVRFCTQNGDYIILDSSWSSFVNPWSRKVSFIIGRHKVRTSPLNEDVFAARVKKMNNNDKDITELQEQIHKLLLQPVHASASSGYGSSGSQEHHVSIASSSESSGHGVEEAQKEPMTLQQVYASVSEIKNLGQQLYIESMTRLPVKPVVVTHMELQGAGESANTKPCTHTSAFYISSFAHKAAMIL</sequence>
<evidence type="ECO:0000256" key="10">
    <source>
        <dbReference type="SAM" id="MobiDB-lite"/>
    </source>
</evidence>
<evidence type="ECO:0000313" key="12">
    <source>
        <dbReference type="Ensembl" id="ENSJJAP00000012695.1"/>
    </source>
</evidence>
<dbReference type="SUPFAM" id="SSF55785">
    <property type="entry name" value="PYP-like sensor domain (PAS domain)"/>
    <property type="match status" value="1"/>
</dbReference>
<evidence type="ECO:0000256" key="3">
    <source>
        <dbReference type="ARBA" id="ARBA00022490"/>
    </source>
</evidence>
<feature type="domain" description="PAS" evidence="11">
    <location>
        <begin position="273"/>
        <end position="319"/>
    </location>
</feature>
<dbReference type="GO" id="GO:0032922">
    <property type="term" value="P:circadian regulation of gene expression"/>
    <property type="evidence" value="ECO:0007669"/>
    <property type="project" value="TreeGrafter"/>
</dbReference>
<dbReference type="GeneTree" id="ENSGT00940000160817"/>
<proteinExistence type="predicted"/>
<keyword evidence="6" id="KW-0805">Transcription regulation</keyword>
<dbReference type="PANTHER" id="PTHR11269:SF13">
    <property type="entry name" value="PERIOD CIRCADIAN PROTEIN HOMOLOG 3"/>
    <property type="match status" value="1"/>
</dbReference>
<dbReference type="FunFam" id="3.30.450.20:FF:000013">
    <property type="entry name" value="Period circadian protein homolog 2"/>
    <property type="match status" value="1"/>
</dbReference>
<dbReference type="InterPro" id="IPR000014">
    <property type="entry name" value="PAS"/>
</dbReference>
<dbReference type="CDD" id="cd00130">
    <property type="entry name" value="PAS"/>
    <property type="match status" value="1"/>
</dbReference>
<evidence type="ECO:0000313" key="13">
    <source>
        <dbReference type="Proteomes" id="UP000694385"/>
    </source>
</evidence>
<evidence type="ECO:0000256" key="1">
    <source>
        <dbReference type="ARBA" id="ARBA00004123"/>
    </source>
</evidence>